<dbReference type="PANTHER" id="PTHR38160">
    <property type="entry name" value="ZINC FINGER CCCH DOMAIN-CONTAINING PROTEIN 40"/>
    <property type="match status" value="1"/>
</dbReference>
<protein>
    <submittedName>
        <fullName evidence="3">Uncharacterized protein</fullName>
    </submittedName>
</protein>
<feature type="coiled-coil region" evidence="1">
    <location>
        <begin position="84"/>
        <end position="118"/>
    </location>
</feature>
<proteinExistence type="predicted"/>
<evidence type="ECO:0000256" key="2">
    <source>
        <dbReference type="SAM" id="MobiDB-lite"/>
    </source>
</evidence>
<dbReference type="STRING" id="79200.A0A164W910"/>
<reference evidence="3" key="1">
    <citation type="journal article" date="2016" name="Nat. Genet.">
        <title>A high-quality carrot genome assembly provides new insights into carotenoid accumulation and asterid genome evolution.</title>
        <authorList>
            <person name="Iorizzo M."/>
            <person name="Ellison S."/>
            <person name="Senalik D."/>
            <person name="Zeng P."/>
            <person name="Satapoomin P."/>
            <person name="Huang J."/>
            <person name="Bowman M."/>
            <person name="Iovene M."/>
            <person name="Sanseverino W."/>
            <person name="Cavagnaro P."/>
            <person name="Yildiz M."/>
            <person name="Macko-Podgorni A."/>
            <person name="Moranska E."/>
            <person name="Grzebelus E."/>
            <person name="Grzebelus D."/>
            <person name="Ashrafi H."/>
            <person name="Zheng Z."/>
            <person name="Cheng S."/>
            <person name="Spooner D."/>
            <person name="Van Deynze A."/>
            <person name="Simon P."/>
        </authorList>
    </citation>
    <scope>NUCLEOTIDE SEQUENCE [LARGE SCALE GENOMIC DNA]</scope>
    <source>
        <tissue evidence="3">Leaf</tissue>
    </source>
</reference>
<organism evidence="3">
    <name type="scientific">Daucus carota subsp. sativus</name>
    <name type="common">Carrot</name>
    <dbReference type="NCBI Taxonomy" id="79200"/>
    <lineage>
        <taxon>Eukaryota</taxon>
        <taxon>Viridiplantae</taxon>
        <taxon>Streptophyta</taxon>
        <taxon>Embryophyta</taxon>
        <taxon>Tracheophyta</taxon>
        <taxon>Spermatophyta</taxon>
        <taxon>Magnoliopsida</taxon>
        <taxon>eudicotyledons</taxon>
        <taxon>Gunneridae</taxon>
        <taxon>Pentapetalae</taxon>
        <taxon>asterids</taxon>
        <taxon>campanulids</taxon>
        <taxon>Apiales</taxon>
        <taxon>Apiaceae</taxon>
        <taxon>Apioideae</taxon>
        <taxon>Scandiceae</taxon>
        <taxon>Daucinae</taxon>
        <taxon>Daucus</taxon>
        <taxon>Daucus sect. Daucus</taxon>
    </lineage>
</organism>
<gene>
    <name evidence="3" type="ORF">DCAR_021187</name>
</gene>
<evidence type="ECO:0000313" key="3">
    <source>
        <dbReference type="EMBL" id="KZM91448.1"/>
    </source>
</evidence>
<dbReference type="InterPro" id="IPR045868">
    <property type="entry name" value="Znf_C3H13/40"/>
</dbReference>
<dbReference type="Gramene" id="KZM91448">
    <property type="protein sequence ID" value="KZM91448"/>
    <property type="gene ID" value="DCAR_021187"/>
</dbReference>
<dbReference type="PANTHER" id="PTHR38160:SF1">
    <property type="entry name" value="ZINC FINGER CCCH DOMAIN-CONTAINING PROTEIN 40"/>
    <property type="match status" value="1"/>
</dbReference>
<feature type="compositionally biased region" description="Basic and acidic residues" evidence="2">
    <location>
        <begin position="226"/>
        <end position="238"/>
    </location>
</feature>
<dbReference type="OMA" id="SHIGDEL"/>
<name>A0A164W910_DAUCS</name>
<feature type="region of interest" description="Disordered" evidence="2">
    <location>
        <begin position="164"/>
        <end position="242"/>
    </location>
</feature>
<accession>A0A164W910</accession>
<dbReference type="GO" id="GO:0046872">
    <property type="term" value="F:metal ion binding"/>
    <property type="evidence" value="ECO:0007669"/>
    <property type="project" value="InterPro"/>
</dbReference>
<dbReference type="AlphaFoldDB" id="A0A164W910"/>
<feature type="compositionally biased region" description="Basic and acidic residues" evidence="2">
    <location>
        <begin position="193"/>
        <end position="217"/>
    </location>
</feature>
<keyword evidence="1" id="KW-0175">Coiled coil</keyword>
<sequence length="346" mass="39070">MGNIINHSSLHCVCLSDREHRRRQFDVRNDSGRNLRISDSIEDKANDRKVLSSNSKGNSDEQLNHVRREIQILEDHKTRLKMFLEEKDQAVDTLNSRIQELEMQLFKEKDDCERSEARLQKLGDQLGSDVVEPGPIEEDTRINIVSDGDPIANRVVSPQIEVQNLASSSKKRQRSLITEGEGQLKQAATVAEEGSKRKAMRSEKHLRSDVHHDHLYGNKEPTVDGNDGRRPVTAEAHNRQGKKMPSYISSEVKVKDSEPGLLFPSTSMAANVVDEVVDIETDGNLDEENFSDKIEQGVADEVHRFPFQLPPPPPLPRKFYLQDLGENENVAVDVDGPEEMVDVDII</sequence>
<comment type="caution">
    <text evidence="3">The sequence shown here is derived from an EMBL/GenBank/DDBJ whole genome shotgun (WGS) entry which is preliminary data.</text>
</comment>
<dbReference type="EMBL" id="LNRQ01000006">
    <property type="protein sequence ID" value="KZM91448.1"/>
    <property type="molecule type" value="Genomic_DNA"/>
</dbReference>
<evidence type="ECO:0000256" key="1">
    <source>
        <dbReference type="SAM" id="Coils"/>
    </source>
</evidence>